<dbReference type="PANTHER" id="PTHR35317">
    <property type="entry name" value="OS04G0629600 PROTEIN"/>
    <property type="match status" value="1"/>
</dbReference>
<proteinExistence type="predicted"/>
<evidence type="ECO:0000256" key="1">
    <source>
        <dbReference type="SAM" id="MobiDB-lite"/>
    </source>
</evidence>
<evidence type="ECO:0000313" key="2">
    <source>
        <dbReference type="EMBL" id="GEX57037.1"/>
    </source>
</evidence>
<feature type="compositionally biased region" description="Basic and acidic residues" evidence="1">
    <location>
        <begin position="385"/>
        <end position="400"/>
    </location>
</feature>
<accession>A0A699H6I7</accession>
<sequence>MDILHTAYDLSVKLVKKQLDKGILDNGGGFGDSLRKLKKRTEGTKEETGDGLYVRGRSDHSGKAHYGGNLRFKLRGGTGKLKCFICHSEGHLKRDYPKKKSSGFVKKGKRDHDSDSSDDEGHAYFGEVLVVVGNDEMTGLVMDSGGSYHMTHMRDFLYDFKEDVRYVSGLRRSLISSGTLEKEGYNVKMQLGRIKGAQGDHEAKVFQVSNDDVAVAQRRLEDKQLKEKTNTDCLVKEREKEHLGIKVGENMTVTEVPGQKGAQDLVQKARSQTLRSELESLKMKESETISVFASKLSSIRAKFRNLGTTLESKIIVRKLLDSVLKKFLPIMETIEQYQDLDEMSFKEAVGRLTAFEERIKSQDTLEANNQDKLLLASSNNQIHSKGRDRNFNKEAKESMKWKNNPNARGTRTNQGTKDKITFRCCECGTFGHFVTMYEVEIQ</sequence>
<dbReference type="AlphaFoldDB" id="A0A699H6I7"/>
<dbReference type="Gene3D" id="4.10.60.10">
    <property type="entry name" value="Zinc finger, CCHC-type"/>
    <property type="match status" value="1"/>
</dbReference>
<feature type="compositionally biased region" description="Polar residues" evidence="1">
    <location>
        <begin position="401"/>
        <end position="414"/>
    </location>
</feature>
<gene>
    <name evidence="2" type="ORF">Tci_329012</name>
</gene>
<protein>
    <submittedName>
        <fullName evidence="2">Zinc finger, CCHC-type</fullName>
    </submittedName>
</protein>
<feature type="region of interest" description="Disordered" evidence="1">
    <location>
        <begin position="97"/>
        <end position="120"/>
    </location>
</feature>
<organism evidence="2">
    <name type="scientific">Tanacetum cinerariifolium</name>
    <name type="common">Dalmatian daisy</name>
    <name type="synonym">Chrysanthemum cinerariifolium</name>
    <dbReference type="NCBI Taxonomy" id="118510"/>
    <lineage>
        <taxon>Eukaryota</taxon>
        <taxon>Viridiplantae</taxon>
        <taxon>Streptophyta</taxon>
        <taxon>Embryophyta</taxon>
        <taxon>Tracheophyta</taxon>
        <taxon>Spermatophyta</taxon>
        <taxon>Magnoliopsida</taxon>
        <taxon>eudicotyledons</taxon>
        <taxon>Gunneridae</taxon>
        <taxon>Pentapetalae</taxon>
        <taxon>asterids</taxon>
        <taxon>campanulids</taxon>
        <taxon>Asterales</taxon>
        <taxon>Asteraceae</taxon>
        <taxon>Asteroideae</taxon>
        <taxon>Anthemideae</taxon>
        <taxon>Anthemidinae</taxon>
        <taxon>Tanacetum</taxon>
    </lineage>
</organism>
<feature type="region of interest" description="Disordered" evidence="1">
    <location>
        <begin position="383"/>
        <end position="414"/>
    </location>
</feature>
<dbReference type="Pfam" id="PF14223">
    <property type="entry name" value="Retrotran_gag_2"/>
    <property type="match status" value="1"/>
</dbReference>
<comment type="caution">
    <text evidence="2">The sequence shown here is derived from an EMBL/GenBank/DDBJ whole genome shotgun (WGS) entry which is preliminary data.</text>
</comment>
<dbReference type="PANTHER" id="PTHR35317:SF41">
    <property type="entry name" value="RNA-DIRECTED DNA POLYMERASE"/>
    <property type="match status" value="1"/>
</dbReference>
<feature type="compositionally biased region" description="Basic and acidic residues" evidence="1">
    <location>
        <begin position="110"/>
        <end position="120"/>
    </location>
</feature>
<feature type="compositionally biased region" description="Basic residues" evidence="1">
    <location>
        <begin position="97"/>
        <end position="109"/>
    </location>
</feature>
<name>A0A699H6I7_TANCI</name>
<reference evidence="2" key="1">
    <citation type="journal article" date="2019" name="Sci. Rep.">
        <title>Draft genome of Tanacetum cinerariifolium, the natural source of mosquito coil.</title>
        <authorList>
            <person name="Yamashiro T."/>
            <person name="Shiraishi A."/>
            <person name="Satake H."/>
            <person name="Nakayama K."/>
        </authorList>
    </citation>
    <scope>NUCLEOTIDE SEQUENCE</scope>
</reference>
<dbReference type="EMBL" id="BKCJ010116256">
    <property type="protein sequence ID" value="GEX57037.1"/>
    <property type="molecule type" value="Genomic_DNA"/>
</dbReference>